<proteinExistence type="predicted"/>
<organism evidence="1 2">
    <name type="scientific">Trichonephila clavata</name>
    <name type="common">Joro spider</name>
    <name type="synonym">Nephila clavata</name>
    <dbReference type="NCBI Taxonomy" id="2740835"/>
    <lineage>
        <taxon>Eukaryota</taxon>
        <taxon>Metazoa</taxon>
        <taxon>Ecdysozoa</taxon>
        <taxon>Arthropoda</taxon>
        <taxon>Chelicerata</taxon>
        <taxon>Arachnida</taxon>
        <taxon>Araneae</taxon>
        <taxon>Araneomorphae</taxon>
        <taxon>Entelegynae</taxon>
        <taxon>Araneoidea</taxon>
        <taxon>Nephilidae</taxon>
        <taxon>Trichonephila</taxon>
    </lineage>
</organism>
<evidence type="ECO:0000313" key="1">
    <source>
        <dbReference type="EMBL" id="GFR12667.1"/>
    </source>
</evidence>
<keyword evidence="2" id="KW-1185">Reference proteome</keyword>
<evidence type="ECO:0000313" key="2">
    <source>
        <dbReference type="Proteomes" id="UP000887116"/>
    </source>
</evidence>
<protein>
    <submittedName>
        <fullName evidence="1">Uncharacterized protein</fullName>
    </submittedName>
</protein>
<gene>
    <name evidence="1" type="primary">AVEN_184281_1</name>
    <name evidence="1" type="ORF">TNCT_13101</name>
</gene>
<dbReference type="AlphaFoldDB" id="A0A8X6LLE5"/>
<accession>A0A8X6LLE5</accession>
<comment type="caution">
    <text evidence="1">The sequence shown here is derived from an EMBL/GenBank/DDBJ whole genome shotgun (WGS) entry which is preliminary data.</text>
</comment>
<name>A0A8X6LLE5_TRICU</name>
<reference evidence="1" key="1">
    <citation type="submission" date="2020-07" db="EMBL/GenBank/DDBJ databases">
        <title>Multicomponent nature underlies the extraordinary mechanical properties of spider dragline silk.</title>
        <authorList>
            <person name="Kono N."/>
            <person name="Nakamura H."/>
            <person name="Mori M."/>
            <person name="Yoshida Y."/>
            <person name="Ohtoshi R."/>
            <person name="Malay A.D."/>
            <person name="Moran D.A.P."/>
            <person name="Tomita M."/>
            <person name="Numata K."/>
            <person name="Arakawa K."/>
        </authorList>
    </citation>
    <scope>NUCLEOTIDE SEQUENCE</scope>
</reference>
<sequence length="146" mass="16762">MFVADCATDSRWSCFSQPDLGAFQACAKQPERGCEIQGAAAKPNLTPTLENINISREFSIDRPRANRALKWLVAENELYKDVVMDKQSRIEESDYVRVQLAAAVQEQEEREIEIHQRGNVYMPVNDISRIIRAPWYQSNETIVCIR</sequence>
<dbReference type="Proteomes" id="UP000887116">
    <property type="component" value="Unassembled WGS sequence"/>
</dbReference>
<dbReference type="EMBL" id="BMAO01017004">
    <property type="protein sequence ID" value="GFR12667.1"/>
    <property type="molecule type" value="Genomic_DNA"/>
</dbReference>